<comment type="caution">
    <text evidence="2">The sequence shown here is derived from an EMBL/GenBank/DDBJ whole genome shotgun (WGS) entry which is preliminary data.</text>
</comment>
<keyword evidence="3" id="KW-1185">Reference proteome</keyword>
<evidence type="ECO:0000256" key="1">
    <source>
        <dbReference type="SAM" id="MobiDB-lite"/>
    </source>
</evidence>
<evidence type="ECO:0000313" key="2">
    <source>
        <dbReference type="EMBL" id="KAK8023190.1"/>
    </source>
</evidence>
<sequence length="274" mass="31328">MPPASKRNSDDISVDASSSSKRIKTHEAIDLTGSDSEDAPADVNAAETARQQRLTTPDLEFDYDRSQLRDPRPTPGRVKRPRHDEYSLPKSEREKYRPPPPAKPKGRLNASQRSQLYKEEAIHDSAALYHDMYVCLSKGRRGSPTYDTAGFELDYDKVSRTLAPRACNKRRIVKGMEDYLATAENFDSRMFDIFFEEGDEVMEKKKWVAPVFTNYVKDKISKDLGIPWHKIGVAELELWGQKGFPKEKLADWTVFSAEDKKRMSKMQGGSDFRK</sequence>
<dbReference type="Proteomes" id="UP001396898">
    <property type="component" value="Unassembled WGS sequence"/>
</dbReference>
<feature type="region of interest" description="Disordered" evidence="1">
    <location>
        <begin position="1"/>
        <end position="112"/>
    </location>
</feature>
<protein>
    <submittedName>
        <fullName evidence="2">Uncharacterized protein</fullName>
    </submittedName>
</protein>
<accession>A0ABR1RZ38</accession>
<name>A0ABR1RZ38_9PEZI</name>
<dbReference type="EMBL" id="JAQQWI010000009">
    <property type="protein sequence ID" value="KAK8023190.1"/>
    <property type="molecule type" value="Genomic_DNA"/>
</dbReference>
<organism evidence="2 3">
    <name type="scientific">Apiospora marii</name>
    <dbReference type="NCBI Taxonomy" id="335849"/>
    <lineage>
        <taxon>Eukaryota</taxon>
        <taxon>Fungi</taxon>
        <taxon>Dikarya</taxon>
        <taxon>Ascomycota</taxon>
        <taxon>Pezizomycotina</taxon>
        <taxon>Sordariomycetes</taxon>
        <taxon>Xylariomycetidae</taxon>
        <taxon>Amphisphaeriales</taxon>
        <taxon>Apiosporaceae</taxon>
        <taxon>Apiospora</taxon>
    </lineage>
</organism>
<proteinExistence type="predicted"/>
<feature type="compositionally biased region" description="Basic and acidic residues" evidence="1">
    <location>
        <begin position="62"/>
        <end position="72"/>
    </location>
</feature>
<reference evidence="2 3" key="1">
    <citation type="submission" date="2023-01" db="EMBL/GenBank/DDBJ databases">
        <title>Analysis of 21 Apiospora genomes using comparative genomics revels a genus with tremendous synthesis potential of carbohydrate active enzymes and secondary metabolites.</title>
        <authorList>
            <person name="Sorensen T."/>
        </authorList>
    </citation>
    <scope>NUCLEOTIDE SEQUENCE [LARGE SCALE GENOMIC DNA]</scope>
    <source>
        <strain evidence="2 3">CBS 20057</strain>
    </source>
</reference>
<evidence type="ECO:0000313" key="3">
    <source>
        <dbReference type="Proteomes" id="UP001396898"/>
    </source>
</evidence>
<feature type="compositionally biased region" description="Basic and acidic residues" evidence="1">
    <location>
        <begin position="82"/>
        <end position="97"/>
    </location>
</feature>
<gene>
    <name evidence="2" type="ORF">PG991_007071</name>
</gene>